<dbReference type="RefSeq" id="WP_344338764.1">
    <property type="nucleotide sequence ID" value="NZ_BAAAPZ010000020.1"/>
</dbReference>
<dbReference type="EMBL" id="BAAAPZ010000020">
    <property type="protein sequence ID" value="GAA2107059.1"/>
    <property type="molecule type" value="Genomic_DNA"/>
</dbReference>
<protein>
    <recommendedName>
        <fullName evidence="3">Dihydroorotase</fullName>
    </recommendedName>
</protein>
<name>A0ABN2XBS3_9MICO</name>
<proteinExistence type="predicted"/>
<accession>A0ABN2XBS3</accession>
<gene>
    <name evidence="1" type="ORF">GCM10009823_33620</name>
</gene>
<reference evidence="1 2" key="1">
    <citation type="journal article" date="2019" name="Int. J. Syst. Evol. Microbiol.">
        <title>The Global Catalogue of Microorganisms (GCM) 10K type strain sequencing project: providing services to taxonomists for standard genome sequencing and annotation.</title>
        <authorList>
            <consortium name="The Broad Institute Genomics Platform"/>
            <consortium name="The Broad Institute Genome Sequencing Center for Infectious Disease"/>
            <person name="Wu L."/>
            <person name="Ma J."/>
        </authorList>
    </citation>
    <scope>NUCLEOTIDE SEQUENCE [LARGE SCALE GENOMIC DNA]</scope>
    <source>
        <strain evidence="1 2">JCM 15900</strain>
    </source>
</reference>
<evidence type="ECO:0000313" key="1">
    <source>
        <dbReference type="EMBL" id="GAA2107059.1"/>
    </source>
</evidence>
<dbReference type="SUPFAM" id="SSF51338">
    <property type="entry name" value="Composite domain of metallo-dependent hydrolases"/>
    <property type="match status" value="1"/>
</dbReference>
<organism evidence="1 2">
    <name type="scientific">Brevibacterium salitolerans</name>
    <dbReference type="NCBI Taxonomy" id="1403566"/>
    <lineage>
        <taxon>Bacteria</taxon>
        <taxon>Bacillati</taxon>
        <taxon>Actinomycetota</taxon>
        <taxon>Actinomycetes</taxon>
        <taxon>Micrococcales</taxon>
        <taxon>Brevibacteriaceae</taxon>
        <taxon>Brevibacterium</taxon>
    </lineage>
</organism>
<evidence type="ECO:0008006" key="3">
    <source>
        <dbReference type="Google" id="ProtNLM"/>
    </source>
</evidence>
<comment type="caution">
    <text evidence="1">The sequence shown here is derived from an EMBL/GenBank/DDBJ whole genome shotgun (WGS) entry which is preliminary data.</text>
</comment>
<dbReference type="InterPro" id="IPR011059">
    <property type="entry name" value="Metal-dep_hydrolase_composite"/>
</dbReference>
<sequence length="330" mass="33780">MTDSTAVFHSGDVYSSVDPFATALAFSGPLVSWVGEDEAARTMPGEQIDLDGDFLTPGFVHAGLLLDGSGPAADPEALLAAGITTVHALGTPEALSAFAEAAPAALSVLAHPFADAGTRRAVRAAELTSALGAEDGTSLYVVADTGEELDAVLAALADAQTRTRAQRGLWRVLVRCGIEERHIAPLAAAGVGITLDPAARAQPLAPLMSAGAQLSFALDAVDAQGRPQPWETLAAAVFRTEAGISARAAFNAATRFGFRAVGSFEGGVLAPGAEATAVRWRTGELVVQVADARLAAWSTDPRSGTAGLPDLSGESPLPVPRGVWVRGVRV</sequence>
<dbReference type="Gene3D" id="3.20.20.140">
    <property type="entry name" value="Metal-dependent hydrolases"/>
    <property type="match status" value="1"/>
</dbReference>
<keyword evidence="2" id="KW-1185">Reference proteome</keyword>
<dbReference type="Proteomes" id="UP001500984">
    <property type="component" value="Unassembled WGS sequence"/>
</dbReference>
<evidence type="ECO:0000313" key="2">
    <source>
        <dbReference type="Proteomes" id="UP001500984"/>
    </source>
</evidence>